<gene>
    <name evidence="1" type="ORF">EAG_01374</name>
</gene>
<dbReference type="Proteomes" id="UP000000311">
    <property type="component" value="Unassembled WGS sequence"/>
</dbReference>
<dbReference type="InParanoid" id="E2A176"/>
<dbReference type="EMBL" id="GL435716">
    <property type="protein sequence ID" value="EFN72814.1"/>
    <property type="molecule type" value="Genomic_DNA"/>
</dbReference>
<name>E2A176_CAMFO</name>
<sequence>MSSNKEEDIALVQTCGICEVIVDKENIPTHGCVEGYTRLFVDKNLYFYPVTDDNSIIRRSLINNKEVVLPVRENIRGTIILSEVNKETSQGTNKRSINKSDNRRAIKSTLNYDDEELLILSVQERRPLWDFTVPLEQRCQRLTKKLWDEVSEAIGGKLSGEEAKKNV</sequence>
<keyword evidence="2" id="KW-1185">Reference proteome</keyword>
<organism evidence="2">
    <name type="scientific">Camponotus floridanus</name>
    <name type="common">Florida carpenter ant</name>
    <dbReference type="NCBI Taxonomy" id="104421"/>
    <lineage>
        <taxon>Eukaryota</taxon>
        <taxon>Metazoa</taxon>
        <taxon>Ecdysozoa</taxon>
        <taxon>Arthropoda</taxon>
        <taxon>Hexapoda</taxon>
        <taxon>Insecta</taxon>
        <taxon>Pterygota</taxon>
        <taxon>Neoptera</taxon>
        <taxon>Endopterygota</taxon>
        <taxon>Hymenoptera</taxon>
        <taxon>Apocrita</taxon>
        <taxon>Aculeata</taxon>
        <taxon>Formicoidea</taxon>
        <taxon>Formicidae</taxon>
        <taxon>Formicinae</taxon>
        <taxon>Camponotus</taxon>
    </lineage>
</organism>
<dbReference type="OMA" id="SHNERDK"/>
<evidence type="ECO:0000313" key="2">
    <source>
        <dbReference type="Proteomes" id="UP000000311"/>
    </source>
</evidence>
<reference evidence="1 2" key="1">
    <citation type="journal article" date="2010" name="Science">
        <title>Genomic comparison of the ants Camponotus floridanus and Harpegnathos saltator.</title>
        <authorList>
            <person name="Bonasio R."/>
            <person name="Zhang G."/>
            <person name="Ye C."/>
            <person name="Mutti N.S."/>
            <person name="Fang X."/>
            <person name="Qin N."/>
            <person name="Donahue G."/>
            <person name="Yang P."/>
            <person name="Li Q."/>
            <person name="Li C."/>
            <person name="Zhang P."/>
            <person name="Huang Z."/>
            <person name="Berger S.L."/>
            <person name="Reinberg D."/>
            <person name="Wang J."/>
            <person name="Liebig J."/>
        </authorList>
    </citation>
    <scope>NUCLEOTIDE SEQUENCE [LARGE SCALE GENOMIC DNA]</scope>
    <source>
        <strain evidence="2">C129</strain>
    </source>
</reference>
<dbReference type="AlphaFoldDB" id="E2A176"/>
<evidence type="ECO:0008006" key="3">
    <source>
        <dbReference type="Google" id="ProtNLM"/>
    </source>
</evidence>
<protein>
    <recommendedName>
        <fullName evidence="3">MADF domain-containing protein</fullName>
    </recommendedName>
</protein>
<evidence type="ECO:0000313" key="1">
    <source>
        <dbReference type="EMBL" id="EFN72814.1"/>
    </source>
</evidence>
<dbReference type="OrthoDB" id="7545350at2759"/>
<proteinExistence type="predicted"/>
<accession>E2A176</accession>